<name>A0A8J8NNP8_HALGN</name>
<dbReference type="SUPFAM" id="SSF56112">
    <property type="entry name" value="Protein kinase-like (PK-like)"/>
    <property type="match status" value="1"/>
</dbReference>
<accession>A0A8J8NNP8</accession>
<dbReference type="SMART" id="SM00220">
    <property type="entry name" value="S_TKc"/>
    <property type="match status" value="1"/>
</dbReference>
<dbReference type="GO" id="GO:0005737">
    <property type="term" value="C:cytoplasm"/>
    <property type="evidence" value="ECO:0007669"/>
    <property type="project" value="TreeGrafter"/>
</dbReference>
<feature type="domain" description="Protein kinase" evidence="1">
    <location>
        <begin position="1"/>
        <end position="189"/>
    </location>
</feature>
<comment type="caution">
    <text evidence="2">The sequence shown here is derived from an EMBL/GenBank/DDBJ whole genome shotgun (WGS) entry which is preliminary data.</text>
</comment>
<dbReference type="InterPro" id="IPR045269">
    <property type="entry name" value="Atg1-like"/>
</dbReference>
<proteinExistence type="predicted"/>
<sequence>MDYCASPNLLSVVTKLQYKIQEDKSKIFYGKKQQSNVGFSEDLAQFLFKQLLEGLDFLHFKGYAHLDLKPDNIFLDDNCNVKLAEYQFSQKVLKHGYVEGRSCTMEYAPPEVLNYEGAYNAFQRDIYSMGAAFLSLITGRIPTVIDGKPQWIGEDEKLTKELKDMITKMVSTNPSDRTSVSELLEHPWFNLTTLPCSTKIQIGPLEFNEFVLYLRSIEEIQLVQSTCVDEINGLEELDLIEGSVF</sequence>
<dbReference type="PANTHER" id="PTHR24348">
    <property type="entry name" value="SERINE/THREONINE-PROTEIN KINASE UNC-51-RELATED"/>
    <property type="match status" value="1"/>
</dbReference>
<evidence type="ECO:0000259" key="1">
    <source>
        <dbReference type="PROSITE" id="PS50011"/>
    </source>
</evidence>
<dbReference type="InterPro" id="IPR008271">
    <property type="entry name" value="Ser/Thr_kinase_AS"/>
</dbReference>
<dbReference type="PANTHER" id="PTHR24348:SF68">
    <property type="entry name" value="SERINE_THREONINE-PROTEIN KINASE ATG1C"/>
    <property type="match status" value="1"/>
</dbReference>
<dbReference type="GO" id="GO:0004674">
    <property type="term" value="F:protein serine/threonine kinase activity"/>
    <property type="evidence" value="ECO:0007669"/>
    <property type="project" value="InterPro"/>
</dbReference>
<dbReference type="GO" id="GO:0005524">
    <property type="term" value="F:ATP binding"/>
    <property type="evidence" value="ECO:0007669"/>
    <property type="project" value="InterPro"/>
</dbReference>
<keyword evidence="3" id="KW-1185">Reference proteome</keyword>
<dbReference type="InterPro" id="IPR000719">
    <property type="entry name" value="Prot_kinase_dom"/>
</dbReference>
<dbReference type="PROSITE" id="PS00108">
    <property type="entry name" value="PROTEIN_KINASE_ST"/>
    <property type="match status" value="1"/>
</dbReference>
<dbReference type="Gene3D" id="1.10.510.10">
    <property type="entry name" value="Transferase(Phosphotransferase) domain 1"/>
    <property type="match status" value="1"/>
</dbReference>
<organism evidence="2 3">
    <name type="scientific">Halteria grandinella</name>
    <dbReference type="NCBI Taxonomy" id="5974"/>
    <lineage>
        <taxon>Eukaryota</taxon>
        <taxon>Sar</taxon>
        <taxon>Alveolata</taxon>
        <taxon>Ciliophora</taxon>
        <taxon>Intramacronucleata</taxon>
        <taxon>Spirotrichea</taxon>
        <taxon>Stichotrichia</taxon>
        <taxon>Sporadotrichida</taxon>
        <taxon>Halteriidae</taxon>
        <taxon>Halteria</taxon>
    </lineage>
</organism>
<gene>
    <name evidence="2" type="ORF">FGO68_gene1878</name>
</gene>
<dbReference type="InterPro" id="IPR011009">
    <property type="entry name" value="Kinase-like_dom_sf"/>
</dbReference>
<evidence type="ECO:0000313" key="3">
    <source>
        <dbReference type="Proteomes" id="UP000785679"/>
    </source>
</evidence>
<dbReference type="AlphaFoldDB" id="A0A8J8NNP8"/>
<dbReference type="PROSITE" id="PS50011">
    <property type="entry name" value="PROTEIN_KINASE_DOM"/>
    <property type="match status" value="1"/>
</dbReference>
<dbReference type="Pfam" id="PF00069">
    <property type="entry name" value="Pkinase"/>
    <property type="match status" value="1"/>
</dbReference>
<dbReference type="Proteomes" id="UP000785679">
    <property type="component" value="Unassembled WGS sequence"/>
</dbReference>
<evidence type="ECO:0000313" key="2">
    <source>
        <dbReference type="EMBL" id="TNV77589.1"/>
    </source>
</evidence>
<dbReference type="OrthoDB" id="541276at2759"/>
<protein>
    <recommendedName>
        <fullName evidence="1">Protein kinase domain-containing protein</fullName>
    </recommendedName>
</protein>
<dbReference type="GO" id="GO:0010506">
    <property type="term" value="P:regulation of autophagy"/>
    <property type="evidence" value="ECO:0007669"/>
    <property type="project" value="InterPro"/>
</dbReference>
<reference evidence="2" key="1">
    <citation type="submission" date="2019-06" db="EMBL/GenBank/DDBJ databases">
        <authorList>
            <person name="Zheng W."/>
        </authorList>
    </citation>
    <scope>NUCLEOTIDE SEQUENCE</scope>
    <source>
        <strain evidence="2">QDHG01</strain>
    </source>
</reference>
<dbReference type="EMBL" id="RRYP01011660">
    <property type="protein sequence ID" value="TNV77589.1"/>
    <property type="molecule type" value="Genomic_DNA"/>
</dbReference>